<evidence type="ECO:0000256" key="13">
    <source>
        <dbReference type="SAM" id="Phobius"/>
    </source>
</evidence>
<protein>
    <submittedName>
        <fullName evidence="15">Cytochrome b</fullName>
    </submittedName>
</protein>
<evidence type="ECO:0000256" key="3">
    <source>
        <dbReference type="ARBA" id="ARBA00022448"/>
    </source>
</evidence>
<comment type="caution">
    <text evidence="15">The sequence shown here is derived from an EMBL/GenBank/DDBJ whole genome shotgun (WGS) entry which is preliminary data.</text>
</comment>
<organism evidence="15 16">
    <name type="scientific">Terrihabitans rhizophilus</name>
    <dbReference type="NCBI Taxonomy" id="3092662"/>
    <lineage>
        <taxon>Bacteria</taxon>
        <taxon>Pseudomonadati</taxon>
        <taxon>Pseudomonadota</taxon>
        <taxon>Alphaproteobacteria</taxon>
        <taxon>Hyphomicrobiales</taxon>
        <taxon>Terrihabitans</taxon>
    </lineage>
</organism>
<comment type="cofactor">
    <cofactor evidence="1">
        <name>heme b</name>
        <dbReference type="ChEBI" id="CHEBI:60344"/>
    </cofactor>
</comment>
<name>A0ABU4RM91_9HYPH</name>
<feature type="transmembrane region" description="Helical" evidence="13">
    <location>
        <begin position="42"/>
        <end position="64"/>
    </location>
</feature>
<dbReference type="Proteomes" id="UP001274321">
    <property type="component" value="Unassembled WGS sequence"/>
</dbReference>
<dbReference type="InterPro" id="IPR011577">
    <property type="entry name" value="Cyt_b561_bac/Ni-Hgenase"/>
</dbReference>
<dbReference type="EMBL" id="JAXAFJ010000002">
    <property type="protein sequence ID" value="MDX6805224.1"/>
    <property type="molecule type" value="Genomic_DNA"/>
</dbReference>
<evidence type="ECO:0000256" key="6">
    <source>
        <dbReference type="ARBA" id="ARBA00022692"/>
    </source>
</evidence>
<evidence type="ECO:0000256" key="1">
    <source>
        <dbReference type="ARBA" id="ARBA00001970"/>
    </source>
</evidence>
<evidence type="ECO:0000256" key="2">
    <source>
        <dbReference type="ARBA" id="ARBA00004651"/>
    </source>
</evidence>
<reference evidence="15 16" key="1">
    <citation type="submission" date="2023-11" db="EMBL/GenBank/DDBJ databases">
        <authorList>
            <person name="Bao R."/>
        </authorList>
    </citation>
    <scope>NUCLEOTIDE SEQUENCE [LARGE SCALE GENOMIC DNA]</scope>
    <source>
        <strain evidence="15 16">PJ23</strain>
    </source>
</reference>
<dbReference type="Pfam" id="PF01292">
    <property type="entry name" value="Ni_hydr_CYTB"/>
    <property type="match status" value="1"/>
</dbReference>
<comment type="subcellular location">
    <subcellularLocation>
        <location evidence="2">Cell membrane</location>
        <topology evidence="2">Multi-pass membrane protein</topology>
    </subcellularLocation>
</comment>
<evidence type="ECO:0000256" key="7">
    <source>
        <dbReference type="ARBA" id="ARBA00022723"/>
    </source>
</evidence>
<comment type="similarity">
    <text evidence="12">Belongs to the cytochrome b561 family.</text>
</comment>
<evidence type="ECO:0000259" key="14">
    <source>
        <dbReference type="Pfam" id="PF01292"/>
    </source>
</evidence>
<feature type="domain" description="Cytochrome b561 bacterial/Ni-hydrogenase" evidence="14">
    <location>
        <begin position="5"/>
        <end position="157"/>
    </location>
</feature>
<gene>
    <name evidence="15" type="ORF">SCD90_04025</name>
</gene>
<dbReference type="SUPFAM" id="SSF81342">
    <property type="entry name" value="Transmembrane di-heme cytochromes"/>
    <property type="match status" value="1"/>
</dbReference>
<feature type="transmembrane region" description="Helical" evidence="13">
    <location>
        <begin position="12"/>
        <end position="30"/>
    </location>
</feature>
<evidence type="ECO:0000313" key="15">
    <source>
        <dbReference type="EMBL" id="MDX6805224.1"/>
    </source>
</evidence>
<dbReference type="PANTHER" id="PTHR30529:SF1">
    <property type="entry name" value="CYTOCHROME B561 HOMOLOG 2"/>
    <property type="match status" value="1"/>
</dbReference>
<dbReference type="Gene3D" id="1.20.950.20">
    <property type="entry name" value="Transmembrane di-heme cytochromes, Chain C"/>
    <property type="match status" value="1"/>
</dbReference>
<evidence type="ECO:0000256" key="10">
    <source>
        <dbReference type="ARBA" id="ARBA00023004"/>
    </source>
</evidence>
<proteinExistence type="inferred from homology"/>
<evidence type="ECO:0000256" key="8">
    <source>
        <dbReference type="ARBA" id="ARBA00022982"/>
    </source>
</evidence>
<evidence type="ECO:0000313" key="16">
    <source>
        <dbReference type="Proteomes" id="UP001274321"/>
    </source>
</evidence>
<dbReference type="InterPro" id="IPR052168">
    <property type="entry name" value="Cytochrome_b561_oxidase"/>
</dbReference>
<keyword evidence="10" id="KW-0408">Iron</keyword>
<keyword evidence="7" id="KW-0479">Metal-binding</keyword>
<keyword evidence="9 13" id="KW-1133">Transmembrane helix</keyword>
<keyword evidence="16" id="KW-1185">Reference proteome</keyword>
<evidence type="ECO:0000256" key="5">
    <source>
        <dbReference type="ARBA" id="ARBA00022617"/>
    </source>
</evidence>
<evidence type="ECO:0000256" key="4">
    <source>
        <dbReference type="ARBA" id="ARBA00022475"/>
    </source>
</evidence>
<dbReference type="RefSeq" id="WP_319843349.1">
    <property type="nucleotide sequence ID" value="NZ_JAXAFJ010000002.1"/>
</dbReference>
<sequence>MDRSYDGFSKLLHWSVAVLVVVQFATGWTWGYFERGTDPRFYLFRAHLISGYAILALAVVRVLWRSVHGFRALPDGMSPPTALLARATHVVLYAAILVQPIIGIVVTTAFGKSLGRLPNTVHITLAYVIFGLVALHVLGALWHHFGRRDGLLYRMLPVRRS</sequence>
<keyword evidence="5" id="KW-0349">Heme</keyword>
<evidence type="ECO:0000256" key="11">
    <source>
        <dbReference type="ARBA" id="ARBA00023136"/>
    </source>
</evidence>
<keyword evidence="6 13" id="KW-0812">Transmembrane</keyword>
<keyword evidence="4" id="KW-1003">Cell membrane</keyword>
<evidence type="ECO:0000256" key="12">
    <source>
        <dbReference type="ARBA" id="ARBA00037975"/>
    </source>
</evidence>
<keyword evidence="3" id="KW-0813">Transport</keyword>
<feature type="transmembrane region" description="Helical" evidence="13">
    <location>
        <begin position="123"/>
        <end position="145"/>
    </location>
</feature>
<keyword evidence="11 13" id="KW-0472">Membrane</keyword>
<accession>A0ABU4RM91</accession>
<keyword evidence="8" id="KW-0249">Electron transport</keyword>
<dbReference type="InterPro" id="IPR016174">
    <property type="entry name" value="Di-haem_cyt_TM"/>
</dbReference>
<feature type="transmembrane region" description="Helical" evidence="13">
    <location>
        <begin position="90"/>
        <end position="111"/>
    </location>
</feature>
<evidence type="ECO:0000256" key="9">
    <source>
        <dbReference type="ARBA" id="ARBA00022989"/>
    </source>
</evidence>
<dbReference type="PANTHER" id="PTHR30529">
    <property type="entry name" value="CYTOCHROME B561"/>
    <property type="match status" value="1"/>
</dbReference>